<gene>
    <name evidence="1" type="ORF">Cabys_3697</name>
    <name evidence="2" type="ORF">Calab_1411</name>
</gene>
<dbReference type="InParanoid" id="H1XP40"/>
<sequence>MDYKQYGHLFKGYGPYVVKGRVQSRLLPINRDLRFAPAGEANLLVEEVEVFPLKKKKLEMNWPETEKP</sequence>
<dbReference type="AlphaFoldDB" id="H1XP40"/>
<dbReference type="EMBL" id="CM001402">
    <property type="protein sequence ID" value="EHO41032.1"/>
    <property type="molecule type" value="Genomic_DNA"/>
</dbReference>
<proteinExistence type="predicted"/>
<keyword evidence="3" id="KW-1185">Reference proteome</keyword>
<dbReference type="PaxDb" id="880073-Calab_1411"/>
<evidence type="ECO:0000313" key="4">
    <source>
        <dbReference type="Proteomes" id="UP000183868"/>
    </source>
</evidence>
<accession>H1XP40</accession>
<reference evidence="1 4" key="2">
    <citation type="submission" date="2016-11" db="EMBL/GenBank/DDBJ databases">
        <title>Genomic analysis of Caldithrix abyssi and proposal of a novel bacterial phylum Caldithrichaeota.</title>
        <authorList>
            <person name="Kublanov I."/>
            <person name="Sigalova O."/>
            <person name="Gavrilov S."/>
            <person name="Lebedinsky A."/>
            <person name="Ivanova N."/>
            <person name="Daum C."/>
            <person name="Reddy T."/>
            <person name="Klenk H.P."/>
            <person name="Goker M."/>
            <person name="Reva O."/>
            <person name="Miroshnichenko M."/>
            <person name="Kyprides N."/>
            <person name="Woyke T."/>
            <person name="Gelfand M."/>
        </authorList>
    </citation>
    <scope>NUCLEOTIDE SEQUENCE [LARGE SCALE GENOMIC DNA]</scope>
    <source>
        <strain evidence="1 4">LF13</strain>
    </source>
</reference>
<evidence type="ECO:0000313" key="2">
    <source>
        <dbReference type="EMBL" id="EHO41032.1"/>
    </source>
</evidence>
<organism evidence="2 3">
    <name type="scientific">Caldithrix abyssi DSM 13497</name>
    <dbReference type="NCBI Taxonomy" id="880073"/>
    <lineage>
        <taxon>Bacteria</taxon>
        <taxon>Pseudomonadati</taxon>
        <taxon>Calditrichota</taxon>
        <taxon>Calditrichia</taxon>
        <taxon>Calditrichales</taxon>
        <taxon>Calditrichaceae</taxon>
        <taxon>Caldithrix</taxon>
    </lineage>
</organism>
<dbReference type="EMBL" id="CP018099">
    <property type="protein sequence ID" value="APF20443.1"/>
    <property type="molecule type" value="Genomic_DNA"/>
</dbReference>
<dbReference type="Proteomes" id="UP000004671">
    <property type="component" value="Chromosome"/>
</dbReference>
<protein>
    <submittedName>
        <fullName evidence="1">DNA polymerase III alpha subunit</fullName>
    </submittedName>
</protein>
<reference evidence="2 3" key="1">
    <citation type="submission" date="2011-09" db="EMBL/GenBank/DDBJ databases">
        <title>The permanent draft genome of Caldithrix abyssi DSM 13497.</title>
        <authorList>
            <consortium name="US DOE Joint Genome Institute (JGI-PGF)"/>
            <person name="Lucas S."/>
            <person name="Han J."/>
            <person name="Lapidus A."/>
            <person name="Bruce D."/>
            <person name="Goodwin L."/>
            <person name="Pitluck S."/>
            <person name="Peters L."/>
            <person name="Kyrpides N."/>
            <person name="Mavromatis K."/>
            <person name="Ivanova N."/>
            <person name="Mikhailova N."/>
            <person name="Chertkov O."/>
            <person name="Detter J.C."/>
            <person name="Tapia R."/>
            <person name="Han C."/>
            <person name="Land M."/>
            <person name="Hauser L."/>
            <person name="Markowitz V."/>
            <person name="Cheng J.-F."/>
            <person name="Hugenholtz P."/>
            <person name="Woyke T."/>
            <person name="Wu D."/>
            <person name="Spring S."/>
            <person name="Brambilla E."/>
            <person name="Klenk H.-P."/>
            <person name="Eisen J.A."/>
        </authorList>
    </citation>
    <scope>NUCLEOTIDE SEQUENCE [LARGE SCALE GENOMIC DNA]</scope>
    <source>
        <strain evidence="2 3">DSM 13497</strain>
    </source>
</reference>
<evidence type="ECO:0000313" key="1">
    <source>
        <dbReference type="EMBL" id="APF20443.1"/>
    </source>
</evidence>
<dbReference type="KEGG" id="caby:Cabys_3697"/>
<dbReference type="RefSeq" id="WP_006928116.1">
    <property type="nucleotide sequence ID" value="NZ_CM001402.1"/>
</dbReference>
<dbReference type="Proteomes" id="UP000183868">
    <property type="component" value="Chromosome"/>
</dbReference>
<evidence type="ECO:0000313" key="3">
    <source>
        <dbReference type="Proteomes" id="UP000004671"/>
    </source>
</evidence>
<name>H1XP40_CALAY</name>
<dbReference type="HOGENOM" id="CLU_2786013_0_0_0"/>